<proteinExistence type="predicted"/>
<dbReference type="AlphaFoldDB" id="A0A0J8RXN9"/>
<evidence type="ECO:0000313" key="1">
    <source>
        <dbReference type="EMBL" id="KMU89925.1"/>
    </source>
</evidence>
<sequence>MARDDISESLDGEDIIKGMVGIRVVALRNRHAVSGSRLNESTTFQDTSPRKMPRASETCLGIWSNQVSCEDAVVWLTMWTAEHLAYALAQVPPKMVRSHLLWPPSAAPISILQPMSSAGVREQTAPIVAPMLIAAEIATAPRLPSQWF</sequence>
<evidence type="ECO:0000313" key="2">
    <source>
        <dbReference type="Proteomes" id="UP000054563"/>
    </source>
</evidence>
<dbReference type="Proteomes" id="UP000054563">
    <property type="component" value="Unassembled WGS sequence"/>
</dbReference>
<dbReference type="VEuPathDB" id="FungiDB:CIHG_07608"/>
<reference evidence="2" key="1">
    <citation type="journal article" date="2010" name="Genome Res.">
        <title>Population genomic sequencing of Coccidioides fungi reveals recent hybridization and transposon control.</title>
        <authorList>
            <person name="Neafsey D.E."/>
            <person name="Barker B.M."/>
            <person name="Sharpton T.J."/>
            <person name="Stajich J.E."/>
            <person name="Park D.J."/>
            <person name="Whiston E."/>
            <person name="Hung C.-Y."/>
            <person name="McMahan C."/>
            <person name="White J."/>
            <person name="Sykes S."/>
            <person name="Heiman D."/>
            <person name="Young S."/>
            <person name="Zeng Q."/>
            <person name="Abouelleil A."/>
            <person name="Aftuck L."/>
            <person name="Bessette D."/>
            <person name="Brown A."/>
            <person name="FitzGerald M."/>
            <person name="Lui A."/>
            <person name="Macdonald J.P."/>
            <person name="Priest M."/>
            <person name="Orbach M.J."/>
            <person name="Galgiani J.N."/>
            <person name="Kirkland T.N."/>
            <person name="Cole G.T."/>
            <person name="Birren B.W."/>
            <person name="Henn M.R."/>
            <person name="Taylor J.W."/>
            <person name="Rounsley S.D."/>
        </authorList>
    </citation>
    <scope>NUCLEOTIDE SEQUENCE [LARGE SCALE GENOMIC DNA]</scope>
    <source>
        <strain evidence="2">H538.4</strain>
    </source>
</reference>
<organism evidence="1 2">
    <name type="scientific">Coccidioides immitis H538.4</name>
    <dbReference type="NCBI Taxonomy" id="396776"/>
    <lineage>
        <taxon>Eukaryota</taxon>
        <taxon>Fungi</taxon>
        <taxon>Dikarya</taxon>
        <taxon>Ascomycota</taxon>
        <taxon>Pezizomycotina</taxon>
        <taxon>Eurotiomycetes</taxon>
        <taxon>Eurotiomycetidae</taxon>
        <taxon>Onygenales</taxon>
        <taxon>Onygenaceae</taxon>
        <taxon>Coccidioides</taxon>
    </lineage>
</organism>
<name>A0A0J8RXN9_COCIT</name>
<gene>
    <name evidence="1" type="ORF">CIHG_07608</name>
</gene>
<protein>
    <submittedName>
        <fullName evidence="1">Uncharacterized protein</fullName>
    </submittedName>
</protein>
<dbReference type="EMBL" id="DS017016">
    <property type="protein sequence ID" value="KMU89925.1"/>
    <property type="molecule type" value="Genomic_DNA"/>
</dbReference>
<accession>A0A0J8RXN9</accession>